<evidence type="ECO:0000313" key="1">
    <source>
        <dbReference type="EMBL" id="KAK4295824.1"/>
    </source>
</evidence>
<dbReference type="EMBL" id="JAWZYT010003990">
    <property type="protein sequence ID" value="KAK4295824.1"/>
    <property type="molecule type" value="Genomic_DNA"/>
</dbReference>
<proteinExistence type="predicted"/>
<organism evidence="1 2">
    <name type="scientific">Petrolisthes manimaculis</name>
    <dbReference type="NCBI Taxonomy" id="1843537"/>
    <lineage>
        <taxon>Eukaryota</taxon>
        <taxon>Metazoa</taxon>
        <taxon>Ecdysozoa</taxon>
        <taxon>Arthropoda</taxon>
        <taxon>Crustacea</taxon>
        <taxon>Multicrustacea</taxon>
        <taxon>Malacostraca</taxon>
        <taxon>Eumalacostraca</taxon>
        <taxon>Eucarida</taxon>
        <taxon>Decapoda</taxon>
        <taxon>Pleocyemata</taxon>
        <taxon>Anomura</taxon>
        <taxon>Galatheoidea</taxon>
        <taxon>Porcellanidae</taxon>
        <taxon>Petrolisthes</taxon>
    </lineage>
</organism>
<sequence length="71" mass="8045">MSCKLSLHDVIYGDIASLYDVRNGEAARSQLLTSQRADYKAKLVHVETEPCTRFNEYRSKSFNCKVTASNN</sequence>
<dbReference type="Proteomes" id="UP001292094">
    <property type="component" value="Unassembled WGS sequence"/>
</dbReference>
<name>A0AAE1NT87_9EUCA</name>
<dbReference type="AlphaFoldDB" id="A0AAE1NT87"/>
<comment type="caution">
    <text evidence="1">The sequence shown here is derived from an EMBL/GenBank/DDBJ whole genome shotgun (WGS) entry which is preliminary data.</text>
</comment>
<accession>A0AAE1NT87</accession>
<keyword evidence="2" id="KW-1185">Reference proteome</keyword>
<evidence type="ECO:0000313" key="2">
    <source>
        <dbReference type="Proteomes" id="UP001292094"/>
    </source>
</evidence>
<protein>
    <submittedName>
        <fullName evidence="1">Uncharacterized protein</fullName>
    </submittedName>
</protein>
<gene>
    <name evidence="1" type="ORF">Pmani_031645</name>
</gene>
<reference evidence="1" key="1">
    <citation type="submission" date="2023-11" db="EMBL/GenBank/DDBJ databases">
        <title>Genome assemblies of two species of porcelain crab, Petrolisthes cinctipes and Petrolisthes manimaculis (Anomura: Porcellanidae).</title>
        <authorList>
            <person name="Angst P."/>
        </authorList>
    </citation>
    <scope>NUCLEOTIDE SEQUENCE</scope>
    <source>
        <strain evidence="1">PB745_02</strain>
        <tissue evidence="1">Gill</tissue>
    </source>
</reference>